<feature type="domain" description="G" evidence="2">
    <location>
        <begin position="266"/>
        <end position="364"/>
    </location>
</feature>
<dbReference type="Gene3D" id="3.40.50.300">
    <property type="entry name" value="P-loop containing nucleotide triphosphate hydrolases"/>
    <property type="match status" value="1"/>
</dbReference>
<dbReference type="AlphaFoldDB" id="A0A8S0XIE1"/>
<name>A0A8S0XIE1_9GAMM</name>
<gene>
    <name evidence="3" type="ORF">METHB2_70060</name>
</gene>
<reference evidence="3 4" key="1">
    <citation type="submission" date="2020-02" db="EMBL/GenBank/DDBJ databases">
        <authorList>
            <person name="Hogendoorn C."/>
        </authorList>
    </citation>
    <scope>NUCLEOTIDE SEQUENCE [LARGE SCALE GENOMIC DNA]</scope>
    <source>
        <strain evidence="3">METHB21</strain>
    </source>
</reference>
<keyword evidence="1" id="KW-0812">Transmembrane</keyword>
<dbReference type="InterPro" id="IPR006073">
    <property type="entry name" value="GTP-bd"/>
</dbReference>
<feature type="transmembrane region" description="Helical" evidence="1">
    <location>
        <begin position="36"/>
        <end position="54"/>
    </location>
</feature>
<keyword evidence="4" id="KW-1185">Reference proteome</keyword>
<dbReference type="SUPFAM" id="SSF52540">
    <property type="entry name" value="P-loop containing nucleoside triphosphate hydrolases"/>
    <property type="match status" value="1"/>
</dbReference>
<dbReference type="RefSeq" id="WP_174627223.1">
    <property type="nucleotide sequence ID" value="NZ_CADCXN010000102.1"/>
</dbReference>
<evidence type="ECO:0000256" key="1">
    <source>
        <dbReference type="SAM" id="Phobius"/>
    </source>
</evidence>
<accession>A0A8S0XIE1</accession>
<keyword evidence="1" id="KW-1133">Transmembrane helix</keyword>
<dbReference type="Pfam" id="PF01926">
    <property type="entry name" value="MMR_HSR1"/>
    <property type="match status" value="1"/>
</dbReference>
<dbReference type="EMBL" id="CADCXN010000102">
    <property type="protein sequence ID" value="CAA9892453.1"/>
    <property type="molecule type" value="Genomic_DNA"/>
</dbReference>
<feature type="transmembrane region" description="Helical" evidence="1">
    <location>
        <begin position="7"/>
        <end position="30"/>
    </location>
</feature>
<evidence type="ECO:0000259" key="2">
    <source>
        <dbReference type="Pfam" id="PF01926"/>
    </source>
</evidence>
<evidence type="ECO:0000313" key="3">
    <source>
        <dbReference type="EMBL" id="CAA9892453.1"/>
    </source>
</evidence>
<evidence type="ECO:0000313" key="4">
    <source>
        <dbReference type="Proteomes" id="UP000494216"/>
    </source>
</evidence>
<proteinExistence type="predicted"/>
<dbReference type="GO" id="GO:0005525">
    <property type="term" value="F:GTP binding"/>
    <property type="evidence" value="ECO:0007669"/>
    <property type="project" value="InterPro"/>
</dbReference>
<keyword evidence="1" id="KW-0472">Membrane</keyword>
<dbReference type="InterPro" id="IPR027417">
    <property type="entry name" value="P-loop_NTPase"/>
</dbReference>
<comment type="caution">
    <text evidence="3">The sequence shown here is derived from an EMBL/GenBank/DDBJ whole genome shotgun (WGS) entry which is preliminary data.</text>
</comment>
<organism evidence="3 4">
    <name type="scientific">Candidatus Methylobacter favarea</name>
    <dbReference type="NCBI Taxonomy" id="2707345"/>
    <lineage>
        <taxon>Bacteria</taxon>
        <taxon>Pseudomonadati</taxon>
        <taxon>Pseudomonadota</taxon>
        <taxon>Gammaproteobacteria</taxon>
        <taxon>Methylococcales</taxon>
        <taxon>Methylococcaceae</taxon>
        <taxon>Methylobacter</taxon>
    </lineage>
</organism>
<dbReference type="Proteomes" id="UP000494216">
    <property type="component" value="Unassembled WGS sequence"/>
</dbReference>
<sequence>MRVPANWPWMILGTLLLLPWLALVLLGGFWLWQNQYLPVGLLVLASFYGALWILSRYLKSLRVPPFDLPLPAPDERWPPAAEAVWIKLDKMAEEINPADYPLTDSGRLLHLARQVIGEVARHYYPKAGQAELDVPLRNILFIAEQVCRDMRQSLDERVPLSHLLTIEDGLQLWKWKEKLKIGHMAYRVSTLLLSPTTALPRELSSFFLGKASTYPIGFLERWLLQTLVKKIGYYAIALYSGQLVPPRLSEPEPEIDRAPPVKKPLRILIAGQVKAGKSSLVNALFGELRAATDVLPLTDALTIYSLKHADMGEVLIFDSPGYGDESHWFTKDPQQALGGFDLILLVCSATQAGREADAQFLNALRAWFDERLERRLPPVLAVVTHIDQLRPVREWHPPYDVQTPQNEKARNIREALEDVAETLHIPLEDSLPVSLQTRGEYNTDVVWTAIAGKLPESLRAQYLRCLPEGKDREKWALIRTQLANTGRLLVSGLKKITS</sequence>
<protein>
    <submittedName>
        <fullName evidence="3">GTP-binding protein HSR1</fullName>
    </submittedName>
</protein>